<dbReference type="SUPFAM" id="SSF47113">
    <property type="entry name" value="Histone-fold"/>
    <property type="match status" value="1"/>
</dbReference>
<keyword evidence="4" id="KW-1185">Reference proteome</keyword>
<dbReference type="GO" id="GO:0030527">
    <property type="term" value="F:structural constituent of chromatin"/>
    <property type="evidence" value="ECO:0007669"/>
    <property type="project" value="InterPro"/>
</dbReference>
<sequence>MAPEVVSGKAAKKASKVKVLKVDRNEKKQRRNESCPNYMYNILCQFYPDTGISSMVVSIMNSFVSDIVERIAAESSHLAYHNKRSTATSKEMQTALSLPSHWVSLVLDANLSCKYMSGILIVS</sequence>
<dbReference type="OrthoDB" id="6256412at2759"/>
<comment type="similarity">
    <text evidence="1">Belongs to the histone H2B family.</text>
</comment>
<gene>
    <name evidence="3" type="ORF">P879_07363</name>
</gene>
<dbReference type="SMART" id="SM00427">
    <property type="entry name" value="H2B"/>
    <property type="match status" value="1"/>
</dbReference>
<evidence type="ECO:0000313" key="4">
    <source>
        <dbReference type="Proteomes" id="UP000699462"/>
    </source>
</evidence>
<dbReference type="Pfam" id="PF00125">
    <property type="entry name" value="Histone"/>
    <property type="match status" value="1"/>
</dbReference>
<comment type="caution">
    <text evidence="3">The sequence shown here is derived from an EMBL/GenBank/DDBJ whole genome shotgun (WGS) entry which is preliminary data.</text>
</comment>
<dbReference type="InterPro" id="IPR000558">
    <property type="entry name" value="Histone_H2B"/>
</dbReference>
<dbReference type="AlphaFoldDB" id="A0A8T0D439"/>
<evidence type="ECO:0000259" key="2">
    <source>
        <dbReference type="Pfam" id="PF00125"/>
    </source>
</evidence>
<dbReference type="EMBL" id="JTDF01018686">
    <property type="protein sequence ID" value="KAF8562619.1"/>
    <property type="molecule type" value="Genomic_DNA"/>
</dbReference>
<dbReference type="Gene3D" id="1.10.20.10">
    <property type="entry name" value="Histone, subunit A"/>
    <property type="match status" value="1"/>
</dbReference>
<dbReference type="GO" id="GO:0003677">
    <property type="term" value="F:DNA binding"/>
    <property type="evidence" value="ECO:0007669"/>
    <property type="project" value="InterPro"/>
</dbReference>
<feature type="domain" description="Core Histone H2A/H2B/H3" evidence="2">
    <location>
        <begin position="43"/>
        <end position="96"/>
    </location>
</feature>
<dbReference type="PRINTS" id="PR00621">
    <property type="entry name" value="HISTONEH2B"/>
</dbReference>
<accession>A0A8T0D439</accession>
<dbReference type="GO" id="GO:0000786">
    <property type="term" value="C:nucleosome"/>
    <property type="evidence" value="ECO:0007669"/>
    <property type="project" value="InterPro"/>
</dbReference>
<proteinExistence type="inferred from homology"/>
<dbReference type="InterPro" id="IPR009072">
    <property type="entry name" value="Histone-fold"/>
</dbReference>
<evidence type="ECO:0000256" key="1">
    <source>
        <dbReference type="ARBA" id="ARBA00006846"/>
    </source>
</evidence>
<dbReference type="PANTHER" id="PTHR23428">
    <property type="entry name" value="HISTONE H2B"/>
    <property type="match status" value="1"/>
</dbReference>
<dbReference type="GO" id="GO:0046982">
    <property type="term" value="F:protein heterodimerization activity"/>
    <property type="evidence" value="ECO:0007669"/>
    <property type="project" value="InterPro"/>
</dbReference>
<protein>
    <recommendedName>
        <fullName evidence="2">Core Histone H2A/H2B/H3 domain-containing protein</fullName>
    </recommendedName>
</protein>
<evidence type="ECO:0000313" key="3">
    <source>
        <dbReference type="EMBL" id="KAF8562619.1"/>
    </source>
</evidence>
<reference evidence="3 4" key="1">
    <citation type="submission" date="2019-07" db="EMBL/GenBank/DDBJ databases">
        <title>Annotation for the trematode Paragonimus westermani.</title>
        <authorList>
            <person name="Choi Y.-J."/>
        </authorList>
    </citation>
    <scope>NUCLEOTIDE SEQUENCE [LARGE SCALE GENOMIC DNA]</scope>
    <source>
        <strain evidence="3">180907_Pwestermani</strain>
    </source>
</reference>
<organism evidence="3 4">
    <name type="scientific">Paragonimus westermani</name>
    <dbReference type="NCBI Taxonomy" id="34504"/>
    <lineage>
        <taxon>Eukaryota</taxon>
        <taxon>Metazoa</taxon>
        <taxon>Spiralia</taxon>
        <taxon>Lophotrochozoa</taxon>
        <taxon>Platyhelminthes</taxon>
        <taxon>Trematoda</taxon>
        <taxon>Digenea</taxon>
        <taxon>Plagiorchiida</taxon>
        <taxon>Troglotremata</taxon>
        <taxon>Troglotrematidae</taxon>
        <taxon>Paragonimus</taxon>
    </lineage>
</organism>
<dbReference type="InterPro" id="IPR007125">
    <property type="entry name" value="H2A/H2B/H3"/>
</dbReference>
<dbReference type="Proteomes" id="UP000699462">
    <property type="component" value="Unassembled WGS sequence"/>
</dbReference>
<name>A0A8T0D439_9TREM</name>